<dbReference type="AlphaFoldDB" id="A0A0F8XG40"/>
<protein>
    <submittedName>
        <fullName evidence="1">Uncharacterized protein</fullName>
    </submittedName>
</protein>
<evidence type="ECO:0000313" key="1">
    <source>
        <dbReference type="EMBL" id="KKK68132.1"/>
    </source>
</evidence>
<gene>
    <name evidence="1" type="ORF">LCGC14_2947130</name>
</gene>
<reference evidence="1" key="1">
    <citation type="journal article" date="2015" name="Nature">
        <title>Complex archaea that bridge the gap between prokaryotes and eukaryotes.</title>
        <authorList>
            <person name="Spang A."/>
            <person name="Saw J.H."/>
            <person name="Jorgensen S.L."/>
            <person name="Zaremba-Niedzwiedzka K."/>
            <person name="Martijn J."/>
            <person name="Lind A.E."/>
            <person name="van Eijk R."/>
            <person name="Schleper C."/>
            <person name="Guy L."/>
            <person name="Ettema T.J."/>
        </authorList>
    </citation>
    <scope>NUCLEOTIDE SEQUENCE</scope>
</reference>
<proteinExistence type="predicted"/>
<organism evidence="1">
    <name type="scientific">marine sediment metagenome</name>
    <dbReference type="NCBI Taxonomy" id="412755"/>
    <lineage>
        <taxon>unclassified sequences</taxon>
        <taxon>metagenomes</taxon>
        <taxon>ecological metagenomes</taxon>
    </lineage>
</organism>
<sequence length="73" mass="8075">MITNFNPKMVQLARFNVLHHTLSAMVDDTEEIQTDLVCCSLVQGLQAHLGELQDRLRLLSEPISIPGKDGSGE</sequence>
<comment type="caution">
    <text evidence="1">The sequence shown here is derived from an EMBL/GenBank/DDBJ whole genome shotgun (WGS) entry which is preliminary data.</text>
</comment>
<dbReference type="EMBL" id="LAZR01059277">
    <property type="protein sequence ID" value="KKK68132.1"/>
    <property type="molecule type" value="Genomic_DNA"/>
</dbReference>
<accession>A0A0F8XG40</accession>
<name>A0A0F8XG40_9ZZZZ</name>